<proteinExistence type="predicted"/>
<protein>
    <submittedName>
        <fullName evidence="2">PilZ domain-containing protein</fullName>
    </submittedName>
</protein>
<dbReference type="RefSeq" id="WP_211140913.1">
    <property type="nucleotide sequence ID" value="NZ_JAEEGB010000003.1"/>
</dbReference>
<evidence type="ECO:0000313" key="2">
    <source>
        <dbReference type="EMBL" id="MBI6871463.1"/>
    </source>
</evidence>
<accession>A0A934HV99</accession>
<gene>
    <name evidence="2" type="ORF">I6U51_01930</name>
</gene>
<sequence>MIPKNIVHKNGDYIYKSSEKRFANRSEFYADIYYPTVNNKSVYEQYKFEGPIMRTINLSKTGILIESKIALQVGDFINFTLKIGDNPSFWYLAEVKRITIKESFYYIGCEFISLDMNQINIIERYVDSH</sequence>
<organism evidence="2 3">
    <name type="scientific">Clostridium aciditolerans</name>
    <dbReference type="NCBI Taxonomy" id="339861"/>
    <lineage>
        <taxon>Bacteria</taxon>
        <taxon>Bacillati</taxon>
        <taxon>Bacillota</taxon>
        <taxon>Clostridia</taxon>
        <taxon>Eubacteriales</taxon>
        <taxon>Clostridiaceae</taxon>
        <taxon>Clostridium</taxon>
    </lineage>
</organism>
<comment type="caution">
    <text evidence="2">The sequence shown here is derived from an EMBL/GenBank/DDBJ whole genome shotgun (WGS) entry which is preliminary data.</text>
</comment>
<dbReference type="Pfam" id="PF07238">
    <property type="entry name" value="PilZ"/>
    <property type="match status" value="1"/>
</dbReference>
<dbReference type="AlphaFoldDB" id="A0A934HV99"/>
<keyword evidence="3" id="KW-1185">Reference proteome</keyword>
<dbReference type="InterPro" id="IPR009875">
    <property type="entry name" value="PilZ_domain"/>
</dbReference>
<dbReference type="EMBL" id="JAEEGB010000003">
    <property type="protein sequence ID" value="MBI6871463.1"/>
    <property type="molecule type" value="Genomic_DNA"/>
</dbReference>
<evidence type="ECO:0000259" key="1">
    <source>
        <dbReference type="Pfam" id="PF07238"/>
    </source>
</evidence>
<dbReference type="GO" id="GO:0035438">
    <property type="term" value="F:cyclic-di-GMP binding"/>
    <property type="evidence" value="ECO:0007669"/>
    <property type="project" value="InterPro"/>
</dbReference>
<reference evidence="2" key="1">
    <citation type="submission" date="2020-12" db="EMBL/GenBank/DDBJ databases">
        <title>Clostridium thailandense sp. nov., a novel acetogenic bacterium isolated from peat land soil in Thailand.</title>
        <authorList>
            <person name="Chaikitkaew S."/>
            <person name="Birkeland N.K."/>
        </authorList>
    </citation>
    <scope>NUCLEOTIDE SEQUENCE</scope>
    <source>
        <strain evidence="2">DSM 17425</strain>
    </source>
</reference>
<evidence type="ECO:0000313" key="3">
    <source>
        <dbReference type="Proteomes" id="UP000622687"/>
    </source>
</evidence>
<name>A0A934HV99_9CLOT</name>
<dbReference type="Proteomes" id="UP000622687">
    <property type="component" value="Unassembled WGS sequence"/>
</dbReference>
<dbReference type="Gene3D" id="2.40.10.220">
    <property type="entry name" value="predicted glycosyltransferase like domains"/>
    <property type="match status" value="1"/>
</dbReference>
<feature type="domain" description="PilZ" evidence="1">
    <location>
        <begin position="48"/>
        <end position="127"/>
    </location>
</feature>
<dbReference type="SUPFAM" id="SSF141371">
    <property type="entry name" value="PilZ domain-like"/>
    <property type="match status" value="1"/>
</dbReference>